<name>A0AA96KT33_9CAUD</name>
<proteinExistence type="predicted"/>
<reference evidence="1" key="1">
    <citation type="submission" date="2023-08" db="EMBL/GenBank/DDBJ databases">
        <authorList>
            <person name="Nazir A."/>
        </authorList>
    </citation>
    <scope>NUCLEOTIDE SEQUENCE</scope>
</reference>
<protein>
    <submittedName>
        <fullName evidence="1">Uncharacterized protein</fullName>
    </submittedName>
</protein>
<organism evidence="1">
    <name type="scientific">Staphylococcus phage vB_VibM_10AMN12</name>
    <dbReference type="NCBI Taxonomy" id="3076785"/>
    <lineage>
        <taxon>Viruses</taxon>
        <taxon>Duplodnaviria</taxon>
        <taxon>Heunggongvirae</taxon>
        <taxon>Uroviricota</taxon>
        <taxon>Caudoviricetes</taxon>
    </lineage>
</organism>
<dbReference type="Gene3D" id="3.90.75.20">
    <property type="match status" value="1"/>
</dbReference>
<sequence>MDTRIELEEPYKSIWRFGYLVTNSENRKNVVLYNSHDDRTTCSYARYIVSCLLGRFLTEFEEVDHINEDKTFDVIENLQVISTEDNIRKQNYARGHKMAYLICPECRTRFRRRTGNTQAVKCYKGRISCCTKICQDKFKTRKLDKEFKDLVSEESLLLVRLEKKEYKVKPLVSNEYLLSLVKQNDTFARFK</sequence>
<dbReference type="InterPro" id="IPR044925">
    <property type="entry name" value="His-Me_finger_sf"/>
</dbReference>
<dbReference type="EMBL" id="OR481006">
    <property type="protein sequence ID" value="WNO47511.1"/>
    <property type="molecule type" value="Genomic_DNA"/>
</dbReference>
<evidence type="ECO:0000313" key="1">
    <source>
        <dbReference type="EMBL" id="WNO47511.1"/>
    </source>
</evidence>
<dbReference type="SUPFAM" id="SSF54060">
    <property type="entry name" value="His-Me finger endonucleases"/>
    <property type="match status" value="1"/>
</dbReference>
<accession>A0AA96KT33</accession>